<evidence type="ECO:0000313" key="5">
    <source>
        <dbReference type="Proteomes" id="UP000182466"/>
    </source>
</evidence>
<comment type="function">
    <text evidence="2">Involved in the storage or transport of lipids necessary for membrane maintenance under stressful conditions. Displays a binding preference for lysophospholipids.</text>
</comment>
<dbReference type="Proteomes" id="UP000182466">
    <property type="component" value="Unassembled WGS sequence"/>
</dbReference>
<dbReference type="InterPro" id="IPR000566">
    <property type="entry name" value="Lipocln_cytosolic_FA-bd_dom"/>
</dbReference>
<keyword evidence="2 4" id="KW-0449">Lipoprotein</keyword>
<comment type="subcellular location">
    <subcellularLocation>
        <location evidence="2">Cell outer membrane</location>
    </subcellularLocation>
</comment>
<feature type="chain" id="PRO_5013433408" description="Outer membrane lipoprotein Blc" evidence="2">
    <location>
        <begin position="24"/>
        <end position="186"/>
    </location>
</feature>
<evidence type="ECO:0000259" key="3">
    <source>
        <dbReference type="Pfam" id="PF08212"/>
    </source>
</evidence>
<dbReference type="AlphaFoldDB" id="A0A1I7AR46"/>
<keyword evidence="2" id="KW-0446">Lipid-binding</keyword>
<dbReference type="GO" id="GO:0008289">
    <property type="term" value="F:lipid binding"/>
    <property type="evidence" value="ECO:0007669"/>
    <property type="project" value="UniProtKB-UniRule"/>
</dbReference>
<dbReference type="InterPro" id="IPR022271">
    <property type="entry name" value="Lipocalin_ApoD"/>
</dbReference>
<dbReference type="Gene3D" id="2.40.128.20">
    <property type="match status" value="1"/>
</dbReference>
<dbReference type="PRINTS" id="PR01171">
    <property type="entry name" value="BCTLIPOCALIN"/>
</dbReference>
<evidence type="ECO:0000256" key="2">
    <source>
        <dbReference type="PIRNR" id="PIRNR036893"/>
    </source>
</evidence>
<evidence type="ECO:0000256" key="1">
    <source>
        <dbReference type="ARBA" id="ARBA00006889"/>
    </source>
</evidence>
<keyword evidence="2" id="KW-0732">Signal</keyword>
<dbReference type="GO" id="GO:0006950">
    <property type="term" value="P:response to stress"/>
    <property type="evidence" value="ECO:0007669"/>
    <property type="project" value="UniProtKB-ARBA"/>
</dbReference>
<name>A0A1I7AR46_9RHOB</name>
<reference evidence="4 5" key="1">
    <citation type="submission" date="2016-10" db="EMBL/GenBank/DDBJ databases">
        <authorList>
            <person name="de Groot N.N."/>
        </authorList>
    </citation>
    <scope>NUCLEOTIDE SEQUENCE [LARGE SCALE GENOMIC DNA]</scope>
    <source>
        <strain evidence="4 5">CGMCC 1.10959</strain>
    </source>
</reference>
<keyword evidence="2" id="KW-0998">Cell outer membrane</keyword>
<dbReference type="Pfam" id="PF08212">
    <property type="entry name" value="Lipocalin_2"/>
    <property type="match status" value="1"/>
</dbReference>
<dbReference type="EMBL" id="FPAW01000007">
    <property type="protein sequence ID" value="SFT77380.1"/>
    <property type="molecule type" value="Genomic_DNA"/>
</dbReference>
<feature type="domain" description="Lipocalin/cytosolic fatty-acid binding" evidence="3">
    <location>
        <begin position="39"/>
        <end position="183"/>
    </location>
</feature>
<protein>
    <recommendedName>
        <fullName evidence="2">Outer membrane lipoprotein Blc</fullName>
    </recommendedName>
</protein>
<dbReference type="PANTHER" id="PTHR10612:SF34">
    <property type="entry name" value="APOLIPOPROTEIN D"/>
    <property type="match status" value="1"/>
</dbReference>
<dbReference type="PANTHER" id="PTHR10612">
    <property type="entry name" value="APOLIPOPROTEIN D"/>
    <property type="match status" value="1"/>
</dbReference>
<feature type="signal peptide" evidence="2">
    <location>
        <begin position="1"/>
        <end position="23"/>
    </location>
</feature>
<keyword evidence="5" id="KW-1185">Reference proteome</keyword>
<dbReference type="InterPro" id="IPR012674">
    <property type="entry name" value="Calycin"/>
</dbReference>
<comment type="subunit">
    <text evidence="2">Homodimer.</text>
</comment>
<keyword evidence="2" id="KW-0472">Membrane</keyword>
<dbReference type="CDD" id="cd19438">
    <property type="entry name" value="lipocalin_Blc-like"/>
    <property type="match status" value="1"/>
</dbReference>
<dbReference type="InterPro" id="IPR047202">
    <property type="entry name" value="Lipocalin_Blc-like_dom"/>
</dbReference>
<sequence>MTVRRILPAGMLAAFAATGMAQADSYRDTTVPMTVQTDLDLNRYLGKWYEIARFPNSFEAECHAVTAQYSLREDNRITVRNSCHKGALDGPLEIAKGVARPAGAGKLEVTFVPALSVLPFLWGDYWVLDVTDDYGIAVVGTPKGKTGWILARKARISPAEFDAAVDVLRRNGYDTAPLYRVPQPEG</sequence>
<organism evidence="4 5">
    <name type="scientific">Sedimentitalea nanhaiensis</name>
    <dbReference type="NCBI Taxonomy" id="999627"/>
    <lineage>
        <taxon>Bacteria</taxon>
        <taxon>Pseudomonadati</taxon>
        <taxon>Pseudomonadota</taxon>
        <taxon>Alphaproteobacteria</taxon>
        <taxon>Rhodobacterales</taxon>
        <taxon>Paracoccaceae</taxon>
        <taxon>Sedimentitalea</taxon>
    </lineage>
</organism>
<dbReference type="InterPro" id="IPR002446">
    <property type="entry name" value="Lipocalin_bac"/>
</dbReference>
<dbReference type="OrthoDB" id="594739at2"/>
<dbReference type="InterPro" id="IPR022272">
    <property type="entry name" value="Lipocalin_CS"/>
</dbReference>
<proteinExistence type="inferred from homology"/>
<gene>
    <name evidence="4" type="ORF">SAMN05216236_107132</name>
</gene>
<evidence type="ECO:0000313" key="4">
    <source>
        <dbReference type="EMBL" id="SFT77380.1"/>
    </source>
</evidence>
<dbReference type="PIRSF" id="PIRSF036893">
    <property type="entry name" value="Lipocalin_ApoD"/>
    <property type="match status" value="1"/>
</dbReference>
<dbReference type="STRING" id="999627.SAMN05216236_107132"/>
<dbReference type="GO" id="GO:0009279">
    <property type="term" value="C:cell outer membrane"/>
    <property type="evidence" value="ECO:0007669"/>
    <property type="project" value="UniProtKB-SubCell"/>
</dbReference>
<comment type="similarity">
    <text evidence="1 2">Belongs to the calycin superfamily. Lipocalin family.</text>
</comment>
<accession>A0A1I7AR46</accession>
<dbReference type="PROSITE" id="PS00213">
    <property type="entry name" value="LIPOCALIN"/>
    <property type="match status" value="1"/>
</dbReference>
<dbReference type="eggNOG" id="COG3040">
    <property type="taxonomic scope" value="Bacteria"/>
</dbReference>
<dbReference type="RefSeq" id="WP_027260864.1">
    <property type="nucleotide sequence ID" value="NZ_FPAW01000007.1"/>
</dbReference>
<dbReference type="SUPFAM" id="SSF50814">
    <property type="entry name" value="Lipocalins"/>
    <property type="match status" value="1"/>
</dbReference>